<dbReference type="Proteomes" id="UP000830768">
    <property type="component" value="Chromosome 2"/>
</dbReference>
<reference evidence="1" key="1">
    <citation type="submission" date="2021-11" db="EMBL/GenBank/DDBJ databases">
        <title>Fusarium solani-melongenae Genome sequencing and assembly.</title>
        <authorList>
            <person name="Xie S."/>
            <person name="Huang L."/>
            <person name="Zhang X."/>
        </authorList>
    </citation>
    <scope>NUCLEOTIDE SEQUENCE</scope>
    <source>
        <strain evidence="1">CRI 24-3</strain>
    </source>
</reference>
<name>A0ACD3YQZ4_FUSSC</name>
<evidence type="ECO:0000313" key="2">
    <source>
        <dbReference type="Proteomes" id="UP000830768"/>
    </source>
</evidence>
<keyword evidence="2" id="KW-1185">Reference proteome</keyword>
<protein>
    <submittedName>
        <fullName evidence="1">Uncharacterized protein</fullName>
    </submittedName>
</protein>
<gene>
    <name evidence="1" type="ORF">LCI18_002334</name>
</gene>
<dbReference type="EMBL" id="CP090031">
    <property type="protein sequence ID" value="UPK91399.1"/>
    <property type="molecule type" value="Genomic_DNA"/>
</dbReference>
<organism evidence="1 2">
    <name type="scientific">Fusarium solani subsp. cucurbitae</name>
    <name type="common">Neocosmosporum cucurbitae</name>
    <dbReference type="NCBI Taxonomy" id="2747967"/>
    <lineage>
        <taxon>Eukaryota</taxon>
        <taxon>Fungi</taxon>
        <taxon>Dikarya</taxon>
        <taxon>Ascomycota</taxon>
        <taxon>Pezizomycotina</taxon>
        <taxon>Sordariomycetes</taxon>
        <taxon>Hypocreomycetidae</taxon>
        <taxon>Hypocreales</taxon>
        <taxon>Nectriaceae</taxon>
        <taxon>Fusarium</taxon>
        <taxon>Fusarium solani species complex</taxon>
    </lineage>
</organism>
<proteinExistence type="predicted"/>
<sequence length="193" mass="22168">MVTILEIRGQLSHVAWEKALGELRELLLLPQDPSAFVPLHILSVAKKACDEDFEHFGDFIHQAETNQTLLVNKQRPVSTWSAQCMARMVGFEASHEDDSEWWMASGIKVLVENLDEDMYIRIHSARRRFIQAHDYCYTPGDIEVGREVALKGLHHMKAFINLHQNGWVLARIENHIEELQKFIRTKGLGGNRA</sequence>
<accession>A0ACD3YQZ4</accession>
<evidence type="ECO:0000313" key="1">
    <source>
        <dbReference type="EMBL" id="UPK91399.1"/>
    </source>
</evidence>